<feature type="domain" description="Major facilitator superfamily (MFS) profile" evidence="6">
    <location>
        <begin position="1"/>
        <end position="448"/>
    </location>
</feature>
<evidence type="ECO:0000313" key="7">
    <source>
        <dbReference type="EMBL" id="KAH7303408.1"/>
    </source>
</evidence>
<dbReference type="InterPro" id="IPR036259">
    <property type="entry name" value="MFS_trans_sf"/>
</dbReference>
<name>A0A8K0SDE2_9HYPO</name>
<feature type="transmembrane region" description="Helical" evidence="5">
    <location>
        <begin position="95"/>
        <end position="114"/>
    </location>
</feature>
<organism evidence="7 8">
    <name type="scientific">Stachybotrys elegans</name>
    <dbReference type="NCBI Taxonomy" id="80388"/>
    <lineage>
        <taxon>Eukaryota</taxon>
        <taxon>Fungi</taxon>
        <taxon>Dikarya</taxon>
        <taxon>Ascomycota</taxon>
        <taxon>Pezizomycotina</taxon>
        <taxon>Sordariomycetes</taxon>
        <taxon>Hypocreomycetidae</taxon>
        <taxon>Hypocreales</taxon>
        <taxon>Stachybotryaceae</taxon>
        <taxon>Stachybotrys</taxon>
    </lineage>
</organism>
<dbReference type="GO" id="GO:0010509">
    <property type="term" value="P:intracellular polyamine homeostasis"/>
    <property type="evidence" value="ECO:0007669"/>
    <property type="project" value="TreeGrafter"/>
</dbReference>
<dbReference type="Proteomes" id="UP000813444">
    <property type="component" value="Unassembled WGS sequence"/>
</dbReference>
<dbReference type="OrthoDB" id="3936150at2759"/>
<feature type="transmembrane region" description="Helical" evidence="5">
    <location>
        <begin position="423"/>
        <end position="444"/>
    </location>
</feature>
<keyword evidence="3 5" id="KW-1133">Transmembrane helix</keyword>
<evidence type="ECO:0000256" key="4">
    <source>
        <dbReference type="ARBA" id="ARBA00023136"/>
    </source>
</evidence>
<dbReference type="GO" id="GO:0005886">
    <property type="term" value="C:plasma membrane"/>
    <property type="evidence" value="ECO:0007669"/>
    <property type="project" value="TreeGrafter"/>
</dbReference>
<feature type="transmembrane region" description="Helical" evidence="5">
    <location>
        <begin position="157"/>
        <end position="179"/>
    </location>
</feature>
<evidence type="ECO:0000256" key="1">
    <source>
        <dbReference type="ARBA" id="ARBA00004141"/>
    </source>
</evidence>
<gene>
    <name evidence="7" type="ORF">B0I35DRAFT_455223</name>
</gene>
<feature type="transmembrane region" description="Helical" evidence="5">
    <location>
        <begin position="282"/>
        <end position="302"/>
    </location>
</feature>
<dbReference type="SUPFAM" id="SSF103473">
    <property type="entry name" value="MFS general substrate transporter"/>
    <property type="match status" value="1"/>
</dbReference>
<protein>
    <submittedName>
        <fullName evidence="7">Major facilitator superfamily domain-containing protein</fullName>
    </submittedName>
</protein>
<feature type="transmembrane region" description="Helical" evidence="5">
    <location>
        <begin position="330"/>
        <end position="351"/>
    </location>
</feature>
<reference evidence="7" key="1">
    <citation type="journal article" date="2021" name="Nat. Commun.">
        <title>Genetic determinants of endophytism in the Arabidopsis root mycobiome.</title>
        <authorList>
            <person name="Mesny F."/>
            <person name="Miyauchi S."/>
            <person name="Thiergart T."/>
            <person name="Pickel B."/>
            <person name="Atanasova L."/>
            <person name="Karlsson M."/>
            <person name="Huettel B."/>
            <person name="Barry K.W."/>
            <person name="Haridas S."/>
            <person name="Chen C."/>
            <person name="Bauer D."/>
            <person name="Andreopoulos W."/>
            <person name="Pangilinan J."/>
            <person name="LaButti K."/>
            <person name="Riley R."/>
            <person name="Lipzen A."/>
            <person name="Clum A."/>
            <person name="Drula E."/>
            <person name="Henrissat B."/>
            <person name="Kohler A."/>
            <person name="Grigoriev I.V."/>
            <person name="Martin F.M."/>
            <person name="Hacquard S."/>
        </authorList>
    </citation>
    <scope>NUCLEOTIDE SEQUENCE</scope>
    <source>
        <strain evidence="7">MPI-CAGE-CH-0235</strain>
    </source>
</reference>
<evidence type="ECO:0000256" key="3">
    <source>
        <dbReference type="ARBA" id="ARBA00022989"/>
    </source>
</evidence>
<feature type="transmembrane region" description="Helical" evidence="5">
    <location>
        <begin position="363"/>
        <end position="387"/>
    </location>
</feature>
<feature type="transmembrane region" description="Helical" evidence="5">
    <location>
        <begin position="40"/>
        <end position="64"/>
    </location>
</feature>
<proteinExistence type="predicted"/>
<keyword evidence="4 5" id="KW-0472">Membrane</keyword>
<dbReference type="PROSITE" id="PS50850">
    <property type="entry name" value="MFS"/>
    <property type="match status" value="1"/>
</dbReference>
<dbReference type="EMBL" id="JAGPNK010000034">
    <property type="protein sequence ID" value="KAH7303408.1"/>
    <property type="molecule type" value="Genomic_DNA"/>
</dbReference>
<dbReference type="PANTHER" id="PTHR23502:SF5">
    <property type="entry name" value="QUINIDINE RESISTANCE PROTEIN 3"/>
    <property type="match status" value="1"/>
</dbReference>
<feature type="transmembrane region" description="Helical" evidence="5">
    <location>
        <begin position="242"/>
        <end position="262"/>
    </location>
</feature>
<keyword evidence="8" id="KW-1185">Reference proteome</keyword>
<accession>A0A8K0SDE2</accession>
<dbReference type="InterPro" id="IPR020846">
    <property type="entry name" value="MFS_dom"/>
</dbReference>
<evidence type="ECO:0000256" key="5">
    <source>
        <dbReference type="SAM" id="Phobius"/>
    </source>
</evidence>
<evidence type="ECO:0000259" key="6">
    <source>
        <dbReference type="PROSITE" id="PS50850"/>
    </source>
</evidence>
<dbReference type="Gene3D" id="1.20.1250.20">
    <property type="entry name" value="MFS general substrate transporter like domains"/>
    <property type="match status" value="1"/>
</dbReference>
<evidence type="ECO:0000313" key="8">
    <source>
        <dbReference type="Proteomes" id="UP000813444"/>
    </source>
</evidence>
<dbReference type="GO" id="GO:0015203">
    <property type="term" value="F:polyamine transmembrane transporter activity"/>
    <property type="evidence" value="ECO:0007669"/>
    <property type="project" value="TreeGrafter"/>
</dbReference>
<comment type="subcellular location">
    <subcellularLocation>
        <location evidence="1">Membrane</location>
        <topology evidence="1">Multi-pass membrane protein</topology>
    </subcellularLocation>
</comment>
<sequence length="460" mass="49605">MSPNNVSTESRIKTLNGLFPRLVLIKRMDNPYEYSNTTKWFITGIVVLTAATVLMSASIFYSAIPDASDDLRVSPSAINVSVAAGFSELSGRRSVLLTTFALNIPFIAACALSPNIAFLIAFRLLAGSASASGQTVGAGVVADIWKPEERVFAMSMFYLGPLVAPLFLPLVGGALTQSWGWRSVMWFMAAQGALVFGLVSVALPETLRDVDDHGQPRESSAKFEMKQLLRPIKALRILQNPAVAITVFIASIAFGSCYILNISMQAAFSNPPYKYSPTVVGLLYLPNSVGCVLVSVFGGKYVDRIMIMGARRAERRREDGSLIFVPEDRLGVNAWVSLALYPASLACYGWLVESGVVTPAPIFATFTFGVGVMMIFSVTTTMAAEFVPNNSSVGVAVNNLLRNIFSSGGTAVTQPLLSLLGHGWLFTLLGLLAFVTGELGVVMVKKYADKWRQKAKGHVK</sequence>
<dbReference type="Pfam" id="PF07690">
    <property type="entry name" value="MFS_1"/>
    <property type="match status" value="1"/>
</dbReference>
<comment type="caution">
    <text evidence="7">The sequence shown here is derived from an EMBL/GenBank/DDBJ whole genome shotgun (WGS) entry which is preliminary data.</text>
</comment>
<dbReference type="PANTHER" id="PTHR23502">
    <property type="entry name" value="MAJOR FACILITATOR SUPERFAMILY"/>
    <property type="match status" value="1"/>
</dbReference>
<evidence type="ECO:0000256" key="2">
    <source>
        <dbReference type="ARBA" id="ARBA00022692"/>
    </source>
</evidence>
<keyword evidence="2 5" id="KW-0812">Transmembrane</keyword>
<dbReference type="AlphaFoldDB" id="A0A8K0SDE2"/>
<dbReference type="InterPro" id="IPR011701">
    <property type="entry name" value="MFS"/>
</dbReference>